<keyword evidence="8" id="KW-1185">Reference proteome</keyword>
<dbReference type="Pfam" id="PF00496">
    <property type="entry name" value="SBP_bac_5"/>
    <property type="match status" value="1"/>
</dbReference>
<reference evidence="7 8" key="1">
    <citation type="submission" date="2023-10" db="EMBL/GenBank/DDBJ databases">
        <title>Nicoliella lavandulae sp. nov. isolated from Lavandula angustifolia flowers.</title>
        <authorList>
            <person name="Alcantara C."/>
            <person name="Zuniga M."/>
            <person name="Landete J.M."/>
            <person name="Monedero V."/>
        </authorList>
    </citation>
    <scope>NUCLEOTIDE SEQUENCE [LARGE SCALE GENOMIC DNA]</scope>
    <source>
        <strain evidence="7 8">Es01</strain>
    </source>
</reference>
<dbReference type="Gene3D" id="3.90.76.10">
    <property type="entry name" value="Dipeptide-binding Protein, Domain 1"/>
    <property type="match status" value="1"/>
</dbReference>
<feature type="signal peptide" evidence="5">
    <location>
        <begin position="1"/>
        <end position="32"/>
    </location>
</feature>
<dbReference type="Proteomes" id="UP001370590">
    <property type="component" value="Unassembled WGS sequence"/>
</dbReference>
<dbReference type="RefSeq" id="WP_339959770.1">
    <property type="nucleotide sequence ID" value="NZ_JAWMWH010000001.1"/>
</dbReference>
<protein>
    <submittedName>
        <fullName evidence="7">Peptide ABC transporter substrate-binding protein</fullName>
    </submittedName>
</protein>
<feature type="chain" id="PRO_5046906626" evidence="5">
    <location>
        <begin position="33"/>
        <end position="544"/>
    </location>
</feature>
<evidence type="ECO:0000313" key="8">
    <source>
        <dbReference type="Proteomes" id="UP001370590"/>
    </source>
</evidence>
<gene>
    <name evidence="7" type="ORF">R4146_01925</name>
</gene>
<dbReference type="PANTHER" id="PTHR30290">
    <property type="entry name" value="PERIPLASMIC BINDING COMPONENT OF ABC TRANSPORTER"/>
    <property type="match status" value="1"/>
</dbReference>
<sequence length="544" mass="60361">MGKRFKKFSKLGLAAAVAALVLAGCGSTNNNADTSSRKTLNWMINASIATLDPSKAVDQVSDQTLYNSNQGLLVLAGENKVAPGIAKSYNVSKDGKTYTFNLRASKWSNGKPLTAKDFVYGIQRSANPKTASQMAYYLANITGYDAIKNGKAPVSSLGVKADGKYKLVFKLVKPQSYFKTLVTLPIFYAQSESAVKKYGKLYGTNSNRIVSNGPFTVTDWTGSNDRWTLKKNPYYWDKQATKLNQVKYHVVKDPQTGLNQYQTGKLDELQLSGKEQVKNFKNSKQLHNRNTLSIRYMSIHQASAPAFKNIKLRQAMSLAIDRNQLVNDLLGDGSIAAKGFVQQHLASRNGQDFADASYVPGSSDYNLKKAKQLWAAGLKEEGIKSVSVALMNSDDNESKQLNEFLQSQLQKLPGLKITNELLPNVTVSGRSLKSQYQLIISGWNPSITDPISPLQTKVSTNPINTSKWSNKEYDRYISRAQDQDANDPAKRWDDLVNAEKIIMKDQGVIPLYQKSQPEVIKSNVHGIKYFPNGPIWDFSKAYIS</sequence>
<evidence type="ECO:0000256" key="1">
    <source>
        <dbReference type="ARBA" id="ARBA00004196"/>
    </source>
</evidence>
<dbReference type="PROSITE" id="PS51257">
    <property type="entry name" value="PROKAR_LIPOPROTEIN"/>
    <property type="match status" value="1"/>
</dbReference>
<keyword evidence="3" id="KW-0813">Transport</keyword>
<dbReference type="CDD" id="cd08504">
    <property type="entry name" value="PBP2_OppA"/>
    <property type="match status" value="1"/>
</dbReference>
<dbReference type="Gene3D" id="3.40.190.10">
    <property type="entry name" value="Periplasmic binding protein-like II"/>
    <property type="match status" value="1"/>
</dbReference>
<dbReference type="SUPFAM" id="SSF53850">
    <property type="entry name" value="Periplasmic binding protein-like II"/>
    <property type="match status" value="1"/>
</dbReference>
<dbReference type="Gene3D" id="3.10.105.10">
    <property type="entry name" value="Dipeptide-binding Protein, Domain 3"/>
    <property type="match status" value="1"/>
</dbReference>
<dbReference type="InterPro" id="IPR039424">
    <property type="entry name" value="SBP_5"/>
</dbReference>
<evidence type="ECO:0000259" key="6">
    <source>
        <dbReference type="Pfam" id="PF00496"/>
    </source>
</evidence>
<evidence type="ECO:0000256" key="2">
    <source>
        <dbReference type="ARBA" id="ARBA00005695"/>
    </source>
</evidence>
<dbReference type="InterPro" id="IPR000914">
    <property type="entry name" value="SBP_5_dom"/>
</dbReference>
<keyword evidence="4 5" id="KW-0732">Signal</keyword>
<comment type="similarity">
    <text evidence="2">Belongs to the bacterial solute-binding protein 5 family.</text>
</comment>
<dbReference type="EMBL" id="JAWMWH010000001">
    <property type="protein sequence ID" value="MEJ6399940.1"/>
    <property type="molecule type" value="Genomic_DNA"/>
</dbReference>
<evidence type="ECO:0000256" key="5">
    <source>
        <dbReference type="SAM" id="SignalP"/>
    </source>
</evidence>
<feature type="domain" description="Solute-binding protein family 5" evidence="6">
    <location>
        <begin position="80"/>
        <end position="462"/>
    </location>
</feature>
<dbReference type="PIRSF" id="PIRSF002741">
    <property type="entry name" value="MppA"/>
    <property type="match status" value="1"/>
</dbReference>
<evidence type="ECO:0000313" key="7">
    <source>
        <dbReference type="EMBL" id="MEJ6399940.1"/>
    </source>
</evidence>
<accession>A0ABU8SK44</accession>
<comment type="subcellular location">
    <subcellularLocation>
        <location evidence="1">Cell envelope</location>
    </subcellularLocation>
</comment>
<name>A0ABU8SK44_9LACO</name>
<comment type="caution">
    <text evidence="7">The sequence shown here is derived from an EMBL/GenBank/DDBJ whole genome shotgun (WGS) entry which is preliminary data.</text>
</comment>
<organism evidence="7 8">
    <name type="scientific">Nicoliella lavandulae</name>
    <dbReference type="NCBI Taxonomy" id="3082954"/>
    <lineage>
        <taxon>Bacteria</taxon>
        <taxon>Bacillati</taxon>
        <taxon>Bacillota</taxon>
        <taxon>Bacilli</taxon>
        <taxon>Lactobacillales</taxon>
        <taxon>Lactobacillaceae</taxon>
        <taxon>Nicoliella</taxon>
    </lineage>
</organism>
<evidence type="ECO:0000256" key="4">
    <source>
        <dbReference type="ARBA" id="ARBA00022729"/>
    </source>
</evidence>
<dbReference type="PANTHER" id="PTHR30290:SF10">
    <property type="entry name" value="PERIPLASMIC OLIGOPEPTIDE-BINDING PROTEIN-RELATED"/>
    <property type="match status" value="1"/>
</dbReference>
<proteinExistence type="inferred from homology"/>
<evidence type="ECO:0000256" key="3">
    <source>
        <dbReference type="ARBA" id="ARBA00022448"/>
    </source>
</evidence>
<dbReference type="InterPro" id="IPR030678">
    <property type="entry name" value="Peptide/Ni-bd"/>
</dbReference>